<dbReference type="Gene3D" id="1.10.443.10">
    <property type="entry name" value="Intergrase catalytic core"/>
    <property type="match status" value="1"/>
</dbReference>
<comment type="caution">
    <text evidence="2">The sequence shown here is derived from an EMBL/GenBank/DDBJ whole genome shotgun (WGS) entry which is preliminary data.</text>
</comment>
<evidence type="ECO:0000313" key="3">
    <source>
        <dbReference type="Proteomes" id="UP001594351"/>
    </source>
</evidence>
<dbReference type="InterPro" id="IPR013762">
    <property type="entry name" value="Integrase-like_cat_sf"/>
</dbReference>
<sequence>MSLEQVYKATWTLRSLRSGPLGHLTDSFCDWLLSKGFAGSSIRLHLGIISHLNEYLNDLISKPVTLVTAQDIEGFLASYPSRCRCRVRLEVHLRRVCFSISRFTEFLNHQGLFDSLVSPPPGNNCVGPRIHDLRHTFAVHRLLAWYHDGHDVNARLPALATYMGHVDISSTQVYLRPTAELLGEVHRRFHSHYREKVEVKGERS</sequence>
<dbReference type="Proteomes" id="UP001594351">
    <property type="component" value="Unassembled WGS sequence"/>
</dbReference>
<evidence type="ECO:0000313" key="2">
    <source>
        <dbReference type="EMBL" id="MFC1854042.1"/>
    </source>
</evidence>
<dbReference type="SUPFAM" id="SSF56349">
    <property type="entry name" value="DNA breaking-rejoining enzymes"/>
    <property type="match status" value="1"/>
</dbReference>
<evidence type="ECO:0008006" key="4">
    <source>
        <dbReference type="Google" id="ProtNLM"/>
    </source>
</evidence>
<dbReference type="EMBL" id="JBHPBY010000691">
    <property type="protein sequence ID" value="MFC1854042.1"/>
    <property type="molecule type" value="Genomic_DNA"/>
</dbReference>
<keyword evidence="1" id="KW-0233">DNA recombination</keyword>
<protein>
    <recommendedName>
        <fullName evidence="4">Tyr recombinase domain-containing protein</fullName>
    </recommendedName>
</protein>
<evidence type="ECO:0000256" key="1">
    <source>
        <dbReference type="ARBA" id="ARBA00023172"/>
    </source>
</evidence>
<proteinExistence type="predicted"/>
<organism evidence="2 3">
    <name type="scientific">candidate division CSSED10-310 bacterium</name>
    <dbReference type="NCBI Taxonomy" id="2855610"/>
    <lineage>
        <taxon>Bacteria</taxon>
        <taxon>Bacteria division CSSED10-310</taxon>
    </lineage>
</organism>
<gene>
    <name evidence="2" type="ORF">ACFL27_27990</name>
</gene>
<name>A0ABV6Z6H7_UNCC1</name>
<dbReference type="InterPro" id="IPR011010">
    <property type="entry name" value="DNA_brk_join_enz"/>
</dbReference>
<accession>A0ABV6Z6H7</accession>
<keyword evidence="3" id="KW-1185">Reference proteome</keyword>
<reference evidence="2 3" key="1">
    <citation type="submission" date="2024-09" db="EMBL/GenBank/DDBJ databases">
        <title>Laminarin stimulates single cell rates of sulfate reduction while oxygen inhibits transcriptomic activity in coastal marine sediment.</title>
        <authorList>
            <person name="Lindsay M."/>
            <person name="Orcutt B."/>
            <person name="Emerson D."/>
            <person name="Stepanauskas R."/>
            <person name="D'Angelo T."/>
        </authorList>
    </citation>
    <scope>NUCLEOTIDE SEQUENCE [LARGE SCALE GENOMIC DNA]</scope>
    <source>
        <strain evidence="2">SAG AM-311-K15</strain>
    </source>
</reference>